<reference evidence="2 3" key="1">
    <citation type="submission" date="2018-11" db="EMBL/GenBank/DDBJ databases">
        <title>Microbial catabolism of amino acid.</title>
        <authorList>
            <person name="Hibi M."/>
            <person name="Ogawa J."/>
        </authorList>
    </citation>
    <scope>NUCLEOTIDE SEQUENCE [LARGE SCALE GENOMIC DNA]</scope>
    <source>
        <strain evidence="2 3">C31-06</strain>
    </source>
</reference>
<dbReference type="EMBL" id="BHYM01000012">
    <property type="protein sequence ID" value="GCE37756.1"/>
    <property type="molecule type" value="Genomic_DNA"/>
</dbReference>
<proteinExistence type="predicted"/>
<gene>
    <name evidence="2" type="ORF">Rhow_000602</name>
</gene>
<organism evidence="2 3">
    <name type="scientific">Rhodococcus wratislaviensis</name>
    <name type="common">Tsukamurella wratislaviensis</name>
    <dbReference type="NCBI Taxonomy" id="44752"/>
    <lineage>
        <taxon>Bacteria</taxon>
        <taxon>Bacillati</taxon>
        <taxon>Actinomycetota</taxon>
        <taxon>Actinomycetes</taxon>
        <taxon>Mycobacteriales</taxon>
        <taxon>Nocardiaceae</taxon>
        <taxon>Rhodococcus</taxon>
    </lineage>
</organism>
<dbReference type="AlphaFoldDB" id="A0A402C2F4"/>
<feature type="region of interest" description="Disordered" evidence="1">
    <location>
        <begin position="1"/>
        <end position="43"/>
    </location>
</feature>
<evidence type="ECO:0000313" key="3">
    <source>
        <dbReference type="Proteomes" id="UP000287519"/>
    </source>
</evidence>
<keyword evidence="3" id="KW-1185">Reference proteome</keyword>
<name>A0A402C2F4_RHOWR</name>
<protein>
    <submittedName>
        <fullName evidence="2">Uncharacterized protein</fullName>
    </submittedName>
</protein>
<dbReference type="Proteomes" id="UP000287519">
    <property type="component" value="Unassembled WGS sequence"/>
</dbReference>
<accession>A0A402C2F4</accession>
<evidence type="ECO:0000313" key="2">
    <source>
        <dbReference type="EMBL" id="GCE37756.1"/>
    </source>
</evidence>
<sequence length="43" mass="4591">MVADAPTLRVGPRAPDRAGPAEPEAPSVNPGNPDEFEQTCRHH</sequence>
<comment type="caution">
    <text evidence="2">The sequence shown here is derived from an EMBL/GenBank/DDBJ whole genome shotgun (WGS) entry which is preliminary data.</text>
</comment>
<evidence type="ECO:0000256" key="1">
    <source>
        <dbReference type="SAM" id="MobiDB-lite"/>
    </source>
</evidence>